<evidence type="ECO:0000256" key="1">
    <source>
        <dbReference type="ARBA" id="ARBA00023015"/>
    </source>
</evidence>
<sequence length="289" mass="33596">MLIENLYQPYEIEVVDCITCLKPVHQHTFFEIVCVLEGTGQQSINDNHFDYNKGHLFLLTPQDVHSFNIYTPTKLFFLRFNDVYIKSQLNPAAANDFMKRLEFILYNGKRTPGCILSHKSDRLLVYTLVESVVREMAQKPLHHEAITAQLVNMIIAIVARNVSVSLNGDTQVVTNEAHALDIIQYVQEHIYEPAKLRAAPLSKHFGISIHYLGRYFKKHTGQNLQQYITQYKLKLVETRLKHSDLRVNEIAFELNFTDESHLNRIFKKYKGMSPTEYRKSRREVQLAIA</sequence>
<dbReference type="SMART" id="SM00342">
    <property type="entry name" value="HTH_ARAC"/>
    <property type="match status" value="1"/>
</dbReference>
<evidence type="ECO:0000313" key="6">
    <source>
        <dbReference type="Proteomes" id="UP000249547"/>
    </source>
</evidence>
<accession>A0A327QFC4</accession>
<dbReference type="InterPro" id="IPR009057">
    <property type="entry name" value="Homeodomain-like_sf"/>
</dbReference>
<dbReference type="InterPro" id="IPR018060">
    <property type="entry name" value="HTH_AraC"/>
</dbReference>
<protein>
    <submittedName>
        <fullName evidence="5">AraC-like DNA-binding protein</fullName>
    </submittedName>
</protein>
<dbReference type="SUPFAM" id="SSF46689">
    <property type="entry name" value="Homeodomain-like"/>
    <property type="match status" value="2"/>
</dbReference>
<dbReference type="InterPro" id="IPR037923">
    <property type="entry name" value="HTH-like"/>
</dbReference>
<name>A0A327QFC4_9BACT</name>
<gene>
    <name evidence="5" type="ORF">LX64_04081</name>
</gene>
<dbReference type="InterPro" id="IPR003313">
    <property type="entry name" value="AraC-bd"/>
</dbReference>
<reference evidence="5 6" key="1">
    <citation type="submission" date="2018-06" db="EMBL/GenBank/DDBJ databases">
        <title>Genomic Encyclopedia of Archaeal and Bacterial Type Strains, Phase II (KMG-II): from individual species to whole genera.</title>
        <authorList>
            <person name="Goeker M."/>
        </authorList>
    </citation>
    <scope>NUCLEOTIDE SEQUENCE [LARGE SCALE GENOMIC DNA]</scope>
    <source>
        <strain evidence="5 6">DSM 23857</strain>
    </source>
</reference>
<dbReference type="Pfam" id="PF02311">
    <property type="entry name" value="AraC_binding"/>
    <property type="match status" value="1"/>
</dbReference>
<dbReference type="Pfam" id="PF12833">
    <property type="entry name" value="HTH_18"/>
    <property type="match status" value="1"/>
</dbReference>
<dbReference type="EMBL" id="QLLL01000008">
    <property type="protein sequence ID" value="RAJ00377.1"/>
    <property type="molecule type" value="Genomic_DNA"/>
</dbReference>
<evidence type="ECO:0000313" key="5">
    <source>
        <dbReference type="EMBL" id="RAJ00377.1"/>
    </source>
</evidence>
<proteinExistence type="predicted"/>
<keyword evidence="6" id="KW-1185">Reference proteome</keyword>
<organism evidence="5 6">
    <name type="scientific">Chitinophaga skermanii</name>
    <dbReference type="NCBI Taxonomy" id="331697"/>
    <lineage>
        <taxon>Bacteria</taxon>
        <taxon>Pseudomonadati</taxon>
        <taxon>Bacteroidota</taxon>
        <taxon>Chitinophagia</taxon>
        <taxon>Chitinophagales</taxon>
        <taxon>Chitinophagaceae</taxon>
        <taxon>Chitinophaga</taxon>
    </lineage>
</organism>
<dbReference type="SUPFAM" id="SSF51215">
    <property type="entry name" value="Regulatory protein AraC"/>
    <property type="match status" value="1"/>
</dbReference>
<dbReference type="InterPro" id="IPR018062">
    <property type="entry name" value="HTH_AraC-typ_CS"/>
</dbReference>
<dbReference type="Proteomes" id="UP000249547">
    <property type="component" value="Unassembled WGS sequence"/>
</dbReference>
<dbReference type="PROSITE" id="PS01124">
    <property type="entry name" value="HTH_ARAC_FAMILY_2"/>
    <property type="match status" value="1"/>
</dbReference>
<dbReference type="GO" id="GO:0003700">
    <property type="term" value="F:DNA-binding transcription factor activity"/>
    <property type="evidence" value="ECO:0007669"/>
    <property type="project" value="InterPro"/>
</dbReference>
<dbReference type="OrthoDB" id="636258at2"/>
<dbReference type="GO" id="GO:0043565">
    <property type="term" value="F:sequence-specific DNA binding"/>
    <property type="evidence" value="ECO:0007669"/>
    <property type="project" value="InterPro"/>
</dbReference>
<keyword evidence="1" id="KW-0805">Transcription regulation</keyword>
<evidence type="ECO:0000256" key="3">
    <source>
        <dbReference type="ARBA" id="ARBA00023163"/>
    </source>
</evidence>
<keyword evidence="2 5" id="KW-0238">DNA-binding</keyword>
<dbReference type="AlphaFoldDB" id="A0A327QFC4"/>
<dbReference type="Gene3D" id="2.60.120.10">
    <property type="entry name" value="Jelly Rolls"/>
    <property type="match status" value="1"/>
</dbReference>
<feature type="domain" description="HTH araC/xylS-type" evidence="4">
    <location>
        <begin position="180"/>
        <end position="280"/>
    </location>
</feature>
<dbReference type="PANTHER" id="PTHR43280">
    <property type="entry name" value="ARAC-FAMILY TRANSCRIPTIONAL REGULATOR"/>
    <property type="match status" value="1"/>
</dbReference>
<dbReference type="PANTHER" id="PTHR43280:SF2">
    <property type="entry name" value="HTH-TYPE TRANSCRIPTIONAL REGULATOR EXSA"/>
    <property type="match status" value="1"/>
</dbReference>
<dbReference type="PROSITE" id="PS00041">
    <property type="entry name" value="HTH_ARAC_FAMILY_1"/>
    <property type="match status" value="1"/>
</dbReference>
<evidence type="ECO:0000256" key="2">
    <source>
        <dbReference type="ARBA" id="ARBA00023125"/>
    </source>
</evidence>
<dbReference type="RefSeq" id="WP_111599631.1">
    <property type="nucleotide sequence ID" value="NZ_QLLL01000008.1"/>
</dbReference>
<dbReference type="Gene3D" id="1.10.10.60">
    <property type="entry name" value="Homeodomain-like"/>
    <property type="match status" value="2"/>
</dbReference>
<comment type="caution">
    <text evidence="5">The sequence shown here is derived from an EMBL/GenBank/DDBJ whole genome shotgun (WGS) entry which is preliminary data.</text>
</comment>
<evidence type="ECO:0000259" key="4">
    <source>
        <dbReference type="PROSITE" id="PS01124"/>
    </source>
</evidence>
<keyword evidence="3" id="KW-0804">Transcription</keyword>
<dbReference type="InterPro" id="IPR014710">
    <property type="entry name" value="RmlC-like_jellyroll"/>
</dbReference>